<organism evidence="1">
    <name type="scientific">uncultured Thermomicrobiales bacterium</name>
    <dbReference type="NCBI Taxonomy" id="1645740"/>
    <lineage>
        <taxon>Bacteria</taxon>
        <taxon>Pseudomonadati</taxon>
        <taxon>Thermomicrobiota</taxon>
        <taxon>Thermomicrobia</taxon>
        <taxon>Thermomicrobiales</taxon>
        <taxon>environmental samples</taxon>
    </lineage>
</organism>
<name>A0A6J4UUY0_9BACT</name>
<dbReference type="AlphaFoldDB" id="A0A6J4UUY0"/>
<protein>
    <submittedName>
        <fullName evidence="1">Uncharacterized protein</fullName>
    </submittedName>
</protein>
<reference evidence="1" key="1">
    <citation type="submission" date="2020-02" db="EMBL/GenBank/DDBJ databases">
        <authorList>
            <person name="Meier V. D."/>
        </authorList>
    </citation>
    <scope>NUCLEOTIDE SEQUENCE</scope>
    <source>
        <strain evidence="1">AVDCRST_MAG87</strain>
    </source>
</reference>
<gene>
    <name evidence="1" type="ORF">AVDCRST_MAG87-1487</name>
</gene>
<evidence type="ECO:0000313" key="1">
    <source>
        <dbReference type="EMBL" id="CAA9559786.1"/>
    </source>
</evidence>
<proteinExistence type="predicted"/>
<sequence length="80" mass="8978">MTTARTASGSDALIDSSEFMCGFCFWMTGVDEARRRMGIDRQRPHPGEYQVRNRGCHATRIPDLIGYVRFPGTFVPIPGL</sequence>
<dbReference type="EMBL" id="CADCWJ010000334">
    <property type="protein sequence ID" value="CAA9559786.1"/>
    <property type="molecule type" value="Genomic_DNA"/>
</dbReference>
<accession>A0A6J4UUY0</accession>